<evidence type="ECO:0000313" key="4">
    <source>
        <dbReference type="Proteomes" id="UP000626109"/>
    </source>
</evidence>
<dbReference type="Proteomes" id="UP000626109">
    <property type="component" value="Unassembled WGS sequence"/>
</dbReference>
<dbReference type="AlphaFoldDB" id="A0A813L7H9"/>
<reference evidence="3" key="1">
    <citation type="submission" date="2021-02" db="EMBL/GenBank/DDBJ databases">
        <authorList>
            <person name="Dougan E. K."/>
            <person name="Rhodes N."/>
            <person name="Thang M."/>
            <person name="Chan C."/>
        </authorList>
    </citation>
    <scope>NUCLEOTIDE SEQUENCE</scope>
</reference>
<dbReference type="EMBL" id="CAJNNW010033370">
    <property type="protein sequence ID" value="CAE8718425.1"/>
    <property type="molecule type" value="Genomic_DNA"/>
</dbReference>
<feature type="region of interest" description="Disordered" evidence="2">
    <location>
        <begin position="465"/>
        <end position="505"/>
    </location>
</feature>
<dbReference type="InterPro" id="IPR008775">
    <property type="entry name" value="Phytyl_CoA_dOase-like"/>
</dbReference>
<evidence type="ECO:0000256" key="2">
    <source>
        <dbReference type="SAM" id="MobiDB-lite"/>
    </source>
</evidence>
<organism evidence="3 4">
    <name type="scientific">Polarella glacialis</name>
    <name type="common">Dinoflagellate</name>
    <dbReference type="NCBI Taxonomy" id="89957"/>
    <lineage>
        <taxon>Eukaryota</taxon>
        <taxon>Sar</taxon>
        <taxon>Alveolata</taxon>
        <taxon>Dinophyceae</taxon>
        <taxon>Suessiales</taxon>
        <taxon>Suessiaceae</taxon>
        <taxon>Polarella</taxon>
    </lineage>
</organism>
<dbReference type="Pfam" id="PF05721">
    <property type="entry name" value="PhyH"/>
    <property type="match status" value="1"/>
</dbReference>
<dbReference type="GO" id="GO:0046872">
    <property type="term" value="F:metal ion binding"/>
    <property type="evidence" value="ECO:0007669"/>
    <property type="project" value="UniProtKB-ARBA"/>
</dbReference>
<dbReference type="PANTHER" id="PTHR20883">
    <property type="entry name" value="PHYTANOYL-COA DIOXYGENASE DOMAIN CONTAINING 1"/>
    <property type="match status" value="1"/>
</dbReference>
<dbReference type="Gene3D" id="2.60.120.620">
    <property type="entry name" value="q2cbj1_9rhob like domain"/>
    <property type="match status" value="1"/>
</dbReference>
<gene>
    <name evidence="3" type="ORF">PGLA2088_LOCUS40069</name>
</gene>
<comment type="cofactor">
    <cofactor evidence="1">
        <name>Fe cation</name>
        <dbReference type="ChEBI" id="CHEBI:24875"/>
    </cofactor>
</comment>
<name>A0A813L7H9_POLGL</name>
<sequence length="505" mass="55653">MLGHARSFLVERQLERTPIPACFRSNRLRNLAGMTTPGQMQSEKSSTSSGQLLLAVGCVARRICGHIGWCQGQQPSPSQKPLVMVNSSPTCLEPATCDPAEVNWKGKWGLWESRAEDALEMKEQVKGIAYFVRLGFGGEEVRGCFSTRAAALAFQAQELQRHFGWPKQPLVPEPERSPIWDHPEELEALKEYSFHEPAASRAEALAARSKKAKKSDRGLVSESGSNALTEAQLRQYSDRGFLLGLPVLEPEELVDVLREFEELLHSRIHNAPSAEARFRAAHTISRPLHQSLVSRLARHEKILAIVEGILGPQFVCWSAHLFCKLPGDPTEQPWHQDAGFWPLTQSRAITLWLAFDDVDASNSSVTYVEGSHRLARLPWQPTASEHCLLTAEIPDVDLLGPFVASVLGAGEASVHADLTVHGSCGNSSDRRRAGLALRFVSTQAECLGPMINGYRMNGGCILPKGKASDPQGHWRSLRRRPGGNRAPRFPKDAANAEDPPIQVHP</sequence>
<dbReference type="PANTHER" id="PTHR20883:SF48">
    <property type="entry name" value="ECTOINE DIOXYGENASE"/>
    <property type="match status" value="1"/>
</dbReference>
<dbReference type="SUPFAM" id="SSF51197">
    <property type="entry name" value="Clavaminate synthase-like"/>
    <property type="match status" value="1"/>
</dbReference>
<dbReference type="GO" id="GO:0016491">
    <property type="term" value="F:oxidoreductase activity"/>
    <property type="evidence" value="ECO:0007669"/>
    <property type="project" value="UniProtKB-ARBA"/>
</dbReference>
<comment type="caution">
    <text evidence="3">The sequence shown here is derived from an EMBL/GenBank/DDBJ whole genome shotgun (WGS) entry which is preliminary data.</text>
</comment>
<evidence type="ECO:0000256" key="1">
    <source>
        <dbReference type="ARBA" id="ARBA00001962"/>
    </source>
</evidence>
<protein>
    <recommendedName>
        <fullName evidence="5">Phytanoyl-CoA dioxygenase</fullName>
    </recommendedName>
</protein>
<accession>A0A813L7H9</accession>
<proteinExistence type="predicted"/>
<evidence type="ECO:0008006" key="5">
    <source>
        <dbReference type="Google" id="ProtNLM"/>
    </source>
</evidence>
<evidence type="ECO:0000313" key="3">
    <source>
        <dbReference type="EMBL" id="CAE8718425.1"/>
    </source>
</evidence>